<keyword evidence="11" id="KW-0496">Mitochondrion</keyword>
<dbReference type="SMART" id="SM00173">
    <property type="entry name" value="RAS"/>
    <property type="match status" value="1"/>
</dbReference>
<dbReference type="Pfam" id="PF00071">
    <property type="entry name" value="Ras"/>
    <property type="match status" value="1"/>
</dbReference>
<dbReference type="InterPro" id="IPR027417">
    <property type="entry name" value="P-loop_NTPase"/>
</dbReference>
<dbReference type="Gene3D" id="1.10.238.10">
    <property type="entry name" value="EF-hand"/>
    <property type="match status" value="1"/>
</dbReference>
<protein>
    <submittedName>
        <fullName evidence="16">Mitochondrial Rho GTPase 1-like</fullName>
    </submittedName>
</protein>
<dbReference type="GO" id="GO:0046872">
    <property type="term" value="F:metal ion binding"/>
    <property type="evidence" value="ECO:0007669"/>
    <property type="project" value="UniProtKB-KW"/>
</dbReference>
<dbReference type="AlphaFoldDB" id="A0A834WQR4"/>
<keyword evidence="17" id="KW-1185">Reference proteome</keyword>
<dbReference type="PROSITE" id="PS00018">
    <property type="entry name" value="EF_HAND_1"/>
    <property type="match status" value="1"/>
</dbReference>
<dbReference type="EMBL" id="JAAIUW010000005">
    <property type="protein sequence ID" value="KAF7831187.1"/>
    <property type="molecule type" value="Genomic_DNA"/>
</dbReference>
<dbReference type="GO" id="GO:0005741">
    <property type="term" value="C:mitochondrial outer membrane"/>
    <property type="evidence" value="ECO:0007669"/>
    <property type="project" value="UniProtKB-SubCell"/>
</dbReference>
<evidence type="ECO:0000259" key="15">
    <source>
        <dbReference type="PROSITE" id="PS51423"/>
    </source>
</evidence>
<evidence type="ECO:0000256" key="10">
    <source>
        <dbReference type="ARBA" id="ARBA00022989"/>
    </source>
</evidence>
<dbReference type="SUPFAM" id="SSF52540">
    <property type="entry name" value="P-loop containing nucleoside triphosphate hydrolases"/>
    <property type="match status" value="1"/>
</dbReference>
<dbReference type="SMART" id="SM00174">
    <property type="entry name" value="RHO"/>
    <property type="match status" value="1"/>
</dbReference>
<evidence type="ECO:0000256" key="2">
    <source>
        <dbReference type="ARBA" id="ARBA00007981"/>
    </source>
</evidence>
<dbReference type="PRINTS" id="PR00449">
    <property type="entry name" value="RASTRNSFRMNG"/>
</dbReference>
<comment type="subcellular location">
    <subcellularLocation>
        <location evidence="1">Mitochondrion outer membrane</location>
        <topology evidence="1">Single-pass type IV membrane protein</topology>
    </subcellularLocation>
</comment>
<organism evidence="16 17">
    <name type="scientific">Senna tora</name>
    <dbReference type="NCBI Taxonomy" id="362788"/>
    <lineage>
        <taxon>Eukaryota</taxon>
        <taxon>Viridiplantae</taxon>
        <taxon>Streptophyta</taxon>
        <taxon>Embryophyta</taxon>
        <taxon>Tracheophyta</taxon>
        <taxon>Spermatophyta</taxon>
        <taxon>Magnoliopsida</taxon>
        <taxon>eudicotyledons</taxon>
        <taxon>Gunneridae</taxon>
        <taxon>Pentapetalae</taxon>
        <taxon>rosids</taxon>
        <taxon>fabids</taxon>
        <taxon>Fabales</taxon>
        <taxon>Fabaceae</taxon>
        <taxon>Caesalpinioideae</taxon>
        <taxon>Cassia clade</taxon>
        <taxon>Senna</taxon>
    </lineage>
</organism>
<dbReference type="GO" id="GO:0003924">
    <property type="term" value="F:GTPase activity"/>
    <property type="evidence" value="ECO:0007669"/>
    <property type="project" value="InterPro"/>
</dbReference>
<evidence type="ECO:0000256" key="7">
    <source>
        <dbReference type="ARBA" id="ARBA00022787"/>
    </source>
</evidence>
<evidence type="ECO:0000313" key="17">
    <source>
        <dbReference type="Proteomes" id="UP000634136"/>
    </source>
</evidence>
<dbReference type="InterPro" id="IPR018247">
    <property type="entry name" value="EF_Hand_1_Ca_BS"/>
</dbReference>
<dbReference type="Gene3D" id="3.40.50.300">
    <property type="entry name" value="P-loop containing nucleotide triphosphate hydrolases"/>
    <property type="match status" value="1"/>
</dbReference>
<feature type="transmembrane region" description="Helical" evidence="14">
    <location>
        <begin position="360"/>
        <end position="380"/>
    </location>
</feature>
<evidence type="ECO:0000256" key="6">
    <source>
        <dbReference type="ARBA" id="ARBA00022741"/>
    </source>
</evidence>
<comment type="similarity">
    <text evidence="2">Belongs to the mitochondrial Rho GTPase family.</text>
</comment>
<evidence type="ECO:0000256" key="9">
    <source>
        <dbReference type="ARBA" id="ARBA00022837"/>
    </source>
</evidence>
<dbReference type="SUPFAM" id="SSF47473">
    <property type="entry name" value="EF-hand"/>
    <property type="match status" value="1"/>
</dbReference>
<dbReference type="PROSITE" id="PS51423">
    <property type="entry name" value="MIRO"/>
    <property type="match status" value="1"/>
</dbReference>
<keyword evidence="4" id="KW-0479">Metal-binding</keyword>
<gene>
    <name evidence="16" type="ORF">G2W53_013520</name>
</gene>
<keyword evidence="5" id="KW-0677">Repeat</keyword>
<dbReference type="FunFam" id="1.10.238.10:FF:000011">
    <property type="entry name" value="Mitochondrial Rho GTPase"/>
    <property type="match status" value="1"/>
</dbReference>
<keyword evidence="9" id="KW-0106">Calcium</keyword>
<comment type="caution">
    <text evidence="16">The sequence shown here is derived from an EMBL/GenBank/DDBJ whole genome shotgun (WGS) entry which is preliminary data.</text>
</comment>
<keyword evidence="6" id="KW-0547">Nucleotide-binding</keyword>
<dbReference type="SMART" id="SM00175">
    <property type="entry name" value="RAB"/>
    <property type="match status" value="1"/>
</dbReference>
<evidence type="ECO:0000256" key="13">
    <source>
        <dbReference type="ARBA" id="ARBA00023136"/>
    </source>
</evidence>
<dbReference type="InterPro" id="IPR052266">
    <property type="entry name" value="Miro-EF-hand_domain"/>
</dbReference>
<evidence type="ECO:0000313" key="16">
    <source>
        <dbReference type="EMBL" id="KAF7831187.1"/>
    </source>
</evidence>
<dbReference type="Pfam" id="PF08356">
    <property type="entry name" value="EF_assoc_2"/>
    <property type="match status" value="1"/>
</dbReference>
<evidence type="ECO:0000256" key="14">
    <source>
        <dbReference type="SAM" id="Phobius"/>
    </source>
</evidence>
<evidence type="ECO:0000256" key="12">
    <source>
        <dbReference type="ARBA" id="ARBA00023134"/>
    </source>
</evidence>
<evidence type="ECO:0000256" key="11">
    <source>
        <dbReference type="ARBA" id="ARBA00023128"/>
    </source>
</evidence>
<accession>A0A834WQR4</accession>
<keyword evidence="3 14" id="KW-0812">Transmembrane</keyword>
<proteinExistence type="inferred from homology"/>
<evidence type="ECO:0000256" key="1">
    <source>
        <dbReference type="ARBA" id="ARBA00004200"/>
    </source>
</evidence>
<keyword evidence="12" id="KW-0342">GTP-binding</keyword>
<dbReference type="PANTHER" id="PTHR46819:SF1">
    <property type="entry name" value="EF-HAND CALCIUM-BINDING DOMAIN-CONTAINING PROTEIN 7"/>
    <property type="match status" value="1"/>
</dbReference>
<sequence length="385" mass="43679">MEFLDFLLRKQPVQSSLIPPTSLLRNQAASLSRERISFQSERFLYLTAAPMGNANAGAVSLSHGRSGVRIVVAGDRGTGKSSLIRTAVIGTFPENVPPPVLLPTKLRRQDLSEDSDTDGVAEELKRADAVVLTYACDLPETLERLCTFWLPQLRKLEVKVPVIVVGCKQDLKDENQQVSLDQVMSPITRQFPEIETYIECSALRHFQVAEVFYYAQRSVLHPKAPLFDVESQTLKPPCVEALKRIFILCDQDKDGALSDSELNDFQVKCFNAPLLPSQIVDIKKLVQEKLSQGVNEQGLTLEGFLFLHSYFIEKGYLGTIWTVLRKFGYNDEVKLVDDIGLIQPQLIVPWHHIRQLIVPWLHVLICLFYLISYMVMAYLLRSWYI</sequence>
<evidence type="ECO:0000256" key="8">
    <source>
        <dbReference type="ARBA" id="ARBA00022801"/>
    </source>
</evidence>
<dbReference type="OrthoDB" id="10020961at2759"/>
<keyword evidence="13 14" id="KW-0472">Membrane</keyword>
<dbReference type="GO" id="GO:0005525">
    <property type="term" value="F:GTP binding"/>
    <property type="evidence" value="ECO:0007669"/>
    <property type="project" value="UniProtKB-KW"/>
</dbReference>
<feature type="domain" description="Miro" evidence="15">
    <location>
        <begin position="65"/>
        <end position="221"/>
    </location>
</feature>
<dbReference type="InterPro" id="IPR020860">
    <property type="entry name" value="MIRO_dom"/>
</dbReference>
<evidence type="ECO:0000256" key="4">
    <source>
        <dbReference type="ARBA" id="ARBA00022723"/>
    </source>
</evidence>
<evidence type="ECO:0000256" key="5">
    <source>
        <dbReference type="ARBA" id="ARBA00022737"/>
    </source>
</evidence>
<name>A0A834WQR4_9FABA</name>
<dbReference type="InterPro" id="IPR011992">
    <property type="entry name" value="EF-hand-dom_pair"/>
</dbReference>
<dbReference type="InterPro" id="IPR001806">
    <property type="entry name" value="Small_GTPase"/>
</dbReference>
<dbReference type="PANTHER" id="PTHR46819">
    <property type="entry name" value="EF-HAND CALCIUM-BINDING DOMAIN-CONTAINING PROTEIN 7"/>
    <property type="match status" value="1"/>
</dbReference>
<reference evidence="16" key="1">
    <citation type="submission" date="2020-09" db="EMBL/GenBank/DDBJ databases">
        <title>Genome-Enabled Discovery of Anthraquinone Biosynthesis in Senna tora.</title>
        <authorList>
            <person name="Kang S.-H."/>
            <person name="Pandey R.P."/>
            <person name="Lee C.-M."/>
            <person name="Sim J.-S."/>
            <person name="Jeong J.-T."/>
            <person name="Choi B.-S."/>
            <person name="Jung M."/>
            <person name="Ginzburg D."/>
            <person name="Zhao K."/>
            <person name="Won S.Y."/>
            <person name="Oh T.-J."/>
            <person name="Yu Y."/>
            <person name="Kim N.-H."/>
            <person name="Lee O.R."/>
            <person name="Lee T.-H."/>
            <person name="Bashyal P."/>
            <person name="Kim T.-S."/>
            <person name="Lee W.-H."/>
            <person name="Kawkins C."/>
            <person name="Kim C.-K."/>
            <person name="Kim J.S."/>
            <person name="Ahn B.O."/>
            <person name="Rhee S.Y."/>
            <person name="Sohng J.K."/>
        </authorList>
    </citation>
    <scope>NUCLEOTIDE SEQUENCE</scope>
    <source>
        <tissue evidence="16">Leaf</tissue>
    </source>
</reference>
<keyword evidence="10 14" id="KW-1133">Transmembrane helix</keyword>
<keyword evidence="7" id="KW-1000">Mitochondrion outer membrane</keyword>
<keyword evidence="8" id="KW-0378">Hydrolase</keyword>
<dbReference type="InterPro" id="IPR013567">
    <property type="entry name" value="EF_hand_assoc_2"/>
</dbReference>
<dbReference type="Proteomes" id="UP000634136">
    <property type="component" value="Unassembled WGS sequence"/>
</dbReference>
<evidence type="ECO:0000256" key="3">
    <source>
        <dbReference type="ARBA" id="ARBA00022692"/>
    </source>
</evidence>